<dbReference type="AlphaFoldDB" id="A0A6J4KT82"/>
<evidence type="ECO:0000313" key="1">
    <source>
        <dbReference type="EMBL" id="CAA9313540.1"/>
    </source>
</evidence>
<accession>A0A6J4KT82</accession>
<proteinExistence type="predicted"/>
<organism evidence="1">
    <name type="scientific">uncultured Gemmatimonadota bacterium</name>
    <dbReference type="NCBI Taxonomy" id="203437"/>
    <lineage>
        <taxon>Bacteria</taxon>
        <taxon>Pseudomonadati</taxon>
        <taxon>Gemmatimonadota</taxon>
        <taxon>environmental samples</taxon>
    </lineage>
</organism>
<dbReference type="EMBL" id="CADCTW010000080">
    <property type="protein sequence ID" value="CAA9313540.1"/>
    <property type="molecule type" value="Genomic_DNA"/>
</dbReference>
<protein>
    <submittedName>
        <fullName evidence="1">Uncharacterized protein</fullName>
    </submittedName>
</protein>
<name>A0A6J4KT82_9BACT</name>
<sequence length="115" mass="12858">MATMTRRSRLDPLAPEARDDAAALVREVQDLIHRAVAPPGPANAEEMWKALPRFAALVREIADEEDLSDEEVLVLMDAYVSQVLATNISEWLPDMLGGERKRASHYGCTERWLGI</sequence>
<reference evidence="1" key="1">
    <citation type="submission" date="2020-02" db="EMBL/GenBank/DDBJ databases">
        <authorList>
            <person name="Meier V. D."/>
        </authorList>
    </citation>
    <scope>NUCLEOTIDE SEQUENCE</scope>
    <source>
        <strain evidence="1">AVDCRST_MAG68</strain>
    </source>
</reference>
<gene>
    <name evidence="1" type="ORF">AVDCRST_MAG68-1517</name>
</gene>